<feature type="region of interest" description="Disordered" evidence="1">
    <location>
        <begin position="590"/>
        <end position="675"/>
    </location>
</feature>
<protein>
    <submittedName>
        <fullName evidence="2">Uncharacterized protein</fullName>
    </submittedName>
</protein>
<feature type="region of interest" description="Disordered" evidence="1">
    <location>
        <begin position="211"/>
        <end position="241"/>
    </location>
</feature>
<keyword evidence="3" id="KW-1185">Reference proteome</keyword>
<feature type="compositionally biased region" description="Polar residues" evidence="1">
    <location>
        <begin position="657"/>
        <end position="669"/>
    </location>
</feature>
<gene>
    <name evidence="2" type="ORF">AMAG_02885</name>
</gene>
<proteinExistence type="predicted"/>
<feature type="compositionally biased region" description="Low complexity" evidence="1">
    <location>
        <begin position="349"/>
        <end position="365"/>
    </location>
</feature>
<organism evidence="2 3">
    <name type="scientific">Allomyces macrogynus (strain ATCC 38327)</name>
    <name type="common">Allomyces javanicus var. macrogynus</name>
    <dbReference type="NCBI Taxonomy" id="578462"/>
    <lineage>
        <taxon>Eukaryota</taxon>
        <taxon>Fungi</taxon>
        <taxon>Fungi incertae sedis</taxon>
        <taxon>Blastocladiomycota</taxon>
        <taxon>Blastocladiomycetes</taxon>
        <taxon>Blastocladiales</taxon>
        <taxon>Blastocladiaceae</taxon>
        <taxon>Allomyces</taxon>
    </lineage>
</organism>
<dbReference type="AlphaFoldDB" id="A0A0L0S3Z7"/>
<evidence type="ECO:0000256" key="1">
    <source>
        <dbReference type="SAM" id="MobiDB-lite"/>
    </source>
</evidence>
<dbReference type="eggNOG" id="ENOG502SNET">
    <property type="taxonomic scope" value="Eukaryota"/>
</dbReference>
<reference evidence="3" key="2">
    <citation type="submission" date="2009-11" db="EMBL/GenBank/DDBJ databases">
        <title>The Genome Sequence of Allomyces macrogynus strain ATCC 38327.</title>
        <authorList>
            <consortium name="The Broad Institute Genome Sequencing Platform"/>
            <person name="Russ C."/>
            <person name="Cuomo C."/>
            <person name="Shea T."/>
            <person name="Young S.K."/>
            <person name="Zeng Q."/>
            <person name="Koehrsen M."/>
            <person name="Haas B."/>
            <person name="Borodovsky M."/>
            <person name="Guigo R."/>
            <person name="Alvarado L."/>
            <person name="Berlin A."/>
            <person name="Borenstein D."/>
            <person name="Chen Z."/>
            <person name="Engels R."/>
            <person name="Freedman E."/>
            <person name="Gellesch M."/>
            <person name="Goldberg J."/>
            <person name="Griggs A."/>
            <person name="Gujja S."/>
            <person name="Heiman D."/>
            <person name="Hepburn T."/>
            <person name="Howarth C."/>
            <person name="Jen D."/>
            <person name="Larson L."/>
            <person name="Lewis B."/>
            <person name="Mehta T."/>
            <person name="Park D."/>
            <person name="Pearson M."/>
            <person name="Roberts A."/>
            <person name="Saif S."/>
            <person name="Shenoy N."/>
            <person name="Sisk P."/>
            <person name="Stolte C."/>
            <person name="Sykes S."/>
            <person name="Walk T."/>
            <person name="White J."/>
            <person name="Yandava C."/>
            <person name="Burger G."/>
            <person name="Gray M.W."/>
            <person name="Holland P.W.H."/>
            <person name="King N."/>
            <person name="Lang F.B.F."/>
            <person name="Roger A.J."/>
            <person name="Ruiz-Trillo I."/>
            <person name="Lander E."/>
            <person name="Nusbaum C."/>
        </authorList>
    </citation>
    <scope>NUCLEOTIDE SEQUENCE [LARGE SCALE GENOMIC DNA]</scope>
    <source>
        <strain evidence="3">ATCC 38327</strain>
    </source>
</reference>
<reference evidence="2 3" key="1">
    <citation type="submission" date="2009-11" db="EMBL/GenBank/DDBJ databases">
        <title>Annotation of Allomyces macrogynus ATCC 38327.</title>
        <authorList>
            <consortium name="The Broad Institute Genome Sequencing Platform"/>
            <person name="Russ C."/>
            <person name="Cuomo C."/>
            <person name="Burger G."/>
            <person name="Gray M.W."/>
            <person name="Holland P.W.H."/>
            <person name="King N."/>
            <person name="Lang F.B.F."/>
            <person name="Roger A.J."/>
            <person name="Ruiz-Trillo I."/>
            <person name="Young S.K."/>
            <person name="Zeng Q."/>
            <person name="Gargeya S."/>
            <person name="Fitzgerald M."/>
            <person name="Haas B."/>
            <person name="Abouelleil A."/>
            <person name="Alvarado L."/>
            <person name="Arachchi H.M."/>
            <person name="Berlin A."/>
            <person name="Chapman S.B."/>
            <person name="Gearin G."/>
            <person name="Goldberg J."/>
            <person name="Griggs A."/>
            <person name="Gujja S."/>
            <person name="Hansen M."/>
            <person name="Heiman D."/>
            <person name="Howarth C."/>
            <person name="Larimer J."/>
            <person name="Lui A."/>
            <person name="MacDonald P.J.P."/>
            <person name="McCowen C."/>
            <person name="Montmayeur A."/>
            <person name="Murphy C."/>
            <person name="Neiman D."/>
            <person name="Pearson M."/>
            <person name="Priest M."/>
            <person name="Roberts A."/>
            <person name="Saif S."/>
            <person name="Shea T."/>
            <person name="Sisk P."/>
            <person name="Stolte C."/>
            <person name="Sykes S."/>
            <person name="Wortman J."/>
            <person name="Nusbaum C."/>
            <person name="Birren B."/>
        </authorList>
    </citation>
    <scope>NUCLEOTIDE SEQUENCE [LARGE SCALE GENOMIC DNA]</scope>
    <source>
        <strain evidence="2 3">ATCC 38327</strain>
    </source>
</reference>
<dbReference type="Proteomes" id="UP000054350">
    <property type="component" value="Unassembled WGS sequence"/>
</dbReference>
<sequence length="675" mass="72095">MTRPNTPSGAASLGPVTRPPSVRRSPSAIPPPDVTATDRPGTVSDSMTDDSLLAAGPTHPVAAATATAAHAPAAHTKTKFHTLSFHHVHHARTNDREPGTLAYIKHAIFPTQLLPDQTVAQHHEAVKAAGGGSGERGAVEQYMAEKVQTRTTSRIITKDSKVLAMERERRRQQVMATGFNSSTREAYKPLGEPILHVEDLVSTALNVRVNKPKTNHRRHATHPNGRPGASQPLTAREKSAQVPVETLCQDGFEKLRERVTLSKSRLQMVKFGIHITRTMEDPRKIAERERELLQSQKDKVTGTYLDWTPDKIDREKMGYYLRQLNNATHHGDSADGDSDLVRVGSAGTAVTPATPATPTTAATASHSLDDSGGAGSLERDPKHMTPDELEQALSVQRAPIPNPEATLQTMRTGFNKERQRLAVALAEELDRGERQRQSVIIQKYKAFEVGVNGICSTDLDHMRTNATVQRVQERTRILRAHPWYNDLIRVVFSNGLKKQLSPSEHLLLGRVRALIGDGVPLDKLEFIRLMKLVPAHEFMKDEVQKILKFLRHHMGISELDYLDAIESSGQMVTTAAAAAAAGASGAGASGAGAAGDGGAARGATGATAPAGSGPGTAGGGGGGGGLLGTGSTLPLPRSPSSRARSASNVNGNRSASTSPSVLATEQPSLVNLVVP</sequence>
<feature type="region of interest" description="Disordered" evidence="1">
    <location>
        <begin position="349"/>
        <end position="384"/>
    </location>
</feature>
<feature type="compositionally biased region" description="Gly residues" evidence="1">
    <location>
        <begin position="612"/>
        <end position="628"/>
    </location>
</feature>
<evidence type="ECO:0000313" key="3">
    <source>
        <dbReference type="Proteomes" id="UP000054350"/>
    </source>
</evidence>
<feature type="compositionally biased region" description="Gly residues" evidence="1">
    <location>
        <begin position="590"/>
        <end position="600"/>
    </location>
</feature>
<dbReference type="InterPro" id="IPR031526">
    <property type="entry name" value="DUF4698"/>
</dbReference>
<dbReference type="OMA" id="HARTNDR"/>
<name>A0A0L0S3Z7_ALLM3</name>
<dbReference type="VEuPathDB" id="FungiDB:AMAG_02885"/>
<feature type="compositionally biased region" description="Low complexity" evidence="1">
    <location>
        <begin position="15"/>
        <end position="27"/>
    </location>
</feature>
<dbReference type="EMBL" id="GG745331">
    <property type="protein sequence ID" value="KNE57135.1"/>
    <property type="molecule type" value="Genomic_DNA"/>
</dbReference>
<feature type="compositionally biased region" description="Low complexity" evidence="1">
    <location>
        <begin position="629"/>
        <end position="656"/>
    </location>
</feature>
<feature type="compositionally biased region" description="Basic residues" evidence="1">
    <location>
        <begin position="211"/>
        <end position="221"/>
    </location>
</feature>
<dbReference type="PANTHER" id="PTHR34754:SF1">
    <property type="entry name" value="COILED-COIL DOMAIN-CONTAINING PROTEIN 60"/>
    <property type="match status" value="1"/>
</dbReference>
<dbReference type="PANTHER" id="PTHR34754">
    <property type="entry name" value="COILED-COIL DOMAIN-CONTAINING PROTEIN 60"/>
    <property type="match status" value="1"/>
</dbReference>
<accession>A0A0L0S3Z7</accession>
<dbReference type="OrthoDB" id="2141068at2759"/>
<feature type="compositionally biased region" description="Low complexity" evidence="1">
    <location>
        <begin position="601"/>
        <end position="611"/>
    </location>
</feature>
<feature type="region of interest" description="Disordered" evidence="1">
    <location>
        <begin position="1"/>
        <end position="55"/>
    </location>
</feature>
<evidence type="ECO:0000313" key="2">
    <source>
        <dbReference type="EMBL" id="KNE57135.1"/>
    </source>
</evidence>